<proteinExistence type="predicted"/>
<dbReference type="Pfam" id="PF02771">
    <property type="entry name" value="Acyl-CoA_dh_N"/>
    <property type="match status" value="1"/>
</dbReference>
<dbReference type="SUPFAM" id="SSF56645">
    <property type="entry name" value="Acyl-CoA dehydrogenase NM domain-like"/>
    <property type="match status" value="1"/>
</dbReference>
<evidence type="ECO:0000259" key="3">
    <source>
        <dbReference type="Pfam" id="PF08028"/>
    </source>
</evidence>
<evidence type="ECO:0000313" key="4">
    <source>
        <dbReference type="EMBL" id="MDT0469166.1"/>
    </source>
</evidence>
<protein>
    <submittedName>
        <fullName evidence="4">Acyl-CoA dehydrogenase family protein</fullName>
    </submittedName>
</protein>
<dbReference type="PIRSF" id="PIRSF016578">
    <property type="entry name" value="HsaA"/>
    <property type="match status" value="1"/>
</dbReference>
<dbReference type="InterPro" id="IPR036250">
    <property type="entry name" value="AcylCo_DH-like_C"/>
</dbReference>
<dbReference type="InterPro" id="IPR013107">
    <property type="entry name" value="Acyl-CoA_DH_C"/>
</dbReference>
<evidence type="ECO:0000259" key="2">
    <source>
        <dbReference type="Pfam" id="PF02771"/>
    </source>
</evidence>
<dbReference type="Gene3D" id="2.40.110.10">
    <property type="entry name" value="Butyryl-CoA Dehydrogenase, subunit A, domain 2"/>
    <property type="match status" value="1"/>
</dbReference>
<dbReference type="EMBL" id="JAVREY010000096">
    <property type="protein sequence ID" value="MDT0469166.1"/>
    <property type="molecule type" value="Genomic_DNA"/>
</dbReference>
<dbReference type="Gene3D" id="1.10.540.10">
    <property type="entry name" value="Acyl-CoA dehydrogenase/oxidase, N-terminal domain"/>
    <property type="match status" value="1"/>
</dbReference>
<name>A0ABU2U7I2_9ACTN</name>
<evidence type="ECO:0000256" key="1">
    <source>
        <dbReference type="ARBA" id="ARBA00023002"/>
    </source>
</evidence>
<dbReference type="InterPro" id="IPR046373">
    <property type="entry name" value="Acyl-CoA_Oxase/DH_mid-dom_sf"/>
</dbReference>
<reference evidence="5" key="1">
    <citation type="submission" date="2023-07" db="EMBL/GenBank/DDBJ databases">
        <title>30 novel species of actinomycetes from the DSMZ collection.</title>
        <authorList>
            <person name="Nouioui I."/>
        </authorList>
    </citation>
    <scope>NUCLEOTIDE SEQUENCE [LARGE SCALE GENOMIC DNA]</scope>
    <source>
        <strain evidence="5">DSM 41699</strain>
    </source>
</reference>
<feature type="domain" description="Acyl-CoA dehydrogenase C-terminal" evidence="3">
    <location>
        <begin position="243"/>
        <end position="367"/>
    </location>
</feature>
<gene>
    <name evidence="4" type="ORF">RM764_40420</name>
</gene>
<dbReference type="RefSeq" id="WP_311700607.1">
    <property type="nucleotide sequence ID" value="NZ_JAVREY010000096.1"/>
</dbReference>
<dbReference type="InterPro" id="IPR009100">
    <property type="entry name" value="AcylCoA_DH/oxidase_NM_dom_sf"/>
</dbReference>
<keyword evidence="5" id="KW-1185">Reference proteome</keyword>
<sequence length="393" mass="42245">MAKNGTDVASVLDAVRSIVPKLRENGLEAENQRWLPDENIELLDKAGVFRMATPHRFGGLDFSLEDQSRVLAEIARGCPASSWVSMVWVSSAWMVTLFSEELQEEVFSHGSARISGGFSPTGVLSPAEGGYRLNGTWGFNSGCQGAEWNMMLAFVEEADGSLVDAIVLVPISEFTFADDWNASALAATGSSTATAKDVFVPAHRVVIPAEAEAAAAAGIELPAPAPGRAYGLYGFLFSQAVSTFVGIARGAYELFLERLPGRGISYTSWTEQTQHPLTQIQVGTAASKIAAAEALATAMYRTLQQRADAGEEPTLEERAAIRGHSAYAVQLAKEAVEILYNASGASVIRREVPLQRFHRDVQGLALHGWILLSSNMEVYGRVLLGLDPDTPLL</sequence>
<comment type="caution">
    <text evidence="4">The sequence shown here is derived from an EMBL/GenBank/DDBJ whole genome shotgun (WGS) entry which is preliminary data.</text>
</comment>
<dbReference type="Pfam" id="PF08028">
    <property type="entry name" value="Acyl-CoA_dh_2"/>
    <property type="match status" value="1"/>
</dbReference>
<evidence type="ECO:0000313" key="5">
    <source>
        <dbReference type="Proteomes" id="UP001183809"/>
    </source>
</evidence>
<dbReference type="Proteomes" id="UP001183809">
    <property type="component" value="Unassembled WGS sequence"/>
</dbReference>
<feature type="domain" description="Acyl-CoA dehydrogenase/oxidase N-terminal" evidence="2">
    <location>
        <begin position="13"/>
        <end position="104"/>
    </location>
</feature>
<dbReference type="InterPro" id="IPR013786">
    <property type="entry name" value="AcylCoA_DH/ox_N"/>
</dbReference>
<organism evidence="4 5">
    <name type="scientific">Streptomyces gibsoniae</name>
    <dbReference type="NCBI Taxonomy" id="3075529"/>
    <lineage>
        <taxon>Bacteria</taxon>
        <taxon>Bacillati</taxon>
        <taxon>Actinomycetota</taxon>
        <taxon>Actinomycetes</taxon>
        <taxon>Kitasatosporales</taxon>
        <taxon>Streptomycetaceae</taxon>
        <taxon>Streptomyces</taxon>
    </lineage>
</organism>
<keyword evidence="1" id="KW-0560">Oxidoreductase</keyword>
<dbReference type="Gene3D" id="1.20.140.10">
    <property type="entry name" value="Butyryl-CoA Dehydrogenase, subunit A, domain 3"/>
    <property type="match status" value="1"/>
</dbReference>
<accession>A0ABU2U7I2</accession>
<dbReference type="InterPro" id="IPR037069">
    <property type="entry name" value="AcylCoA_DH/ox_N_sf"/>
</dbReference>
<dbReference type="SUPFAM" id="SSF47203">
    <property type="entry name" value="Acyl-CoA dehydrogenase C-terminal domain-like"/>
    <property type="match status" value="1"/>
</dbReference>